<keyword evidence="1" id="KW-1133">Transmembrane helix</keyword>
<feature type="transmembrane region" description="Helical" evidence="1">
    <location>
        <begin position="61"/>
        <end position="79"/>
    </location>
</feature>
<dbReference type="HOGENOM" id="CLU_1132118_0_0_11"/>
<reference evidence="2 3" key="1">
    <citation type="journal article" date="2015" name="Genome Announc.">
        <title>Complete Genome Sequence and Annotation of Corynebacterium singulare DSM 44357, Isolated from a Human Semen Specimen.</title>
        <authorList>
            <person name="Merten M."/>
            <person name="Brinkrolf K."/>
            <person name="Albersmeier A."/>
            <person name="Kutter Y."/>
            <person name="Ruckert C."/>
            <person name="Tauch A."/>
        </authorList>
    </citation>
    <scope>NUCLEOTIDE SEQUENCE [LARGE SCALE GENOMIC DNA]</scope>
    <source>
        <strain evidence="2">IBS B52218</strain>
    </source>
</reference>
<dbReference type="STRING" id="161899.CSING_06790"/>
<dbReference type="AlphaFoldDB" id="A0A0B6F345"/>
<feature type="transmembrane region" description="Helical" evidence="1">
    <location>
        <begin position="85"/>
        <end position="106"/>
    </location>
</feature>
<dbReference type="Proteomes" id="UP000031890">
    <property type="component" value="Chromosome"/>
</dbReference>
<proteinExistence type="predicted"/>
<gene>
    <name evidence="2" type="ORF">CSING_06790</name>
</gene>
<evidence type="ECO:0000313" key="3">
    <source>
        <dbReference type="Proteomes" id="UP000031890"/>
    </source>
</evidence>
<accession>A0A0B6F345</accession>
<evidence type="ECO:0000256" key="1">
    <source>
        <dbReference type="SAM" id="Phobius"/>
    </source>
</evidence>
<dbReference type="KEGG" id="csx:CSING_06790"/>
<protein>
    <submittedName>
        <fullName evidence="2">Uncharacterized protein</fullName>
    </submittedName>
</protein>
<keyword evidence="1" id="KW-0812">Transmembrane</keyword>
<sequence>MFQNSLAPFEFQSHFYSDRIIPKTRRSVSSPNPAPATPDVARAVYAAGPFPGKSALNKKSLVGRAILVLILAASATALVMDDEVIIHPAISWAIKLLLSAAFIVGVHDLGKSIRRNTWGAQRVQLAAQNGWLEYYPALVGEIWNTGTVEHEYDPTEYCYRAKARLFSRDGSSFDITTEAFLDNRTPEECARMGIAVVDDAEDAKFERVNGWYLAGHIATKPLSEAGFLHRLTEGQVRAGITAALRA</sequence>
<keyword evidence="1" id="KW-0472">Membrane</keyword>
<name>A0A0B6F345_9CORY</name>
<evidence type="ECO:0000313" key="2">
    <source>
        <dbReference type="EMBL" id="AJI78890.1"/>
    </source>
</evidence>
<dbReference type="EMBL" id="CP010827">
    <property type="protein sequence ID" value="AJI78890.1"/>
    <property type="molecule type" value="Genomic_DNA"/>
</dbReference>
<organism evidence="2 3">
    <name type="scientific">Corynebacterium singulare</name>
    <dbReference type="NCBI Taxonomy" id="161899"/>
    <lineage>
        <taxon>Bacteria</taxon>
        <taxon>Bacillati</taxon>
        <taxon>Actinomycetota</taxon>
        <taxon>Actinomycetes</taxon>
        <taxon>Mycobacteriales</taxon>
        <taxon>Corynebacteriaceae</taxon>
        <taxon>Corynebacterium</taxon>
    </lineage>
</organism>